<evidence type="ECO:0000313" key="3">
    <source>
        <dbReference type="EMBL" id="VYU54014.1"/>
    </source>
</evidence>
<name>A0A6N3FPP4_9FIRM</name>
<evidence type="ECO:0000259" key="2">
    <source>
        <dbReference type="SMART" id="SM00852"/>
    </source>
</evidence>
<proteinExistence type="inferred from homology"/>
<dbReference type="CDD" id="cd00885">
    <property type="entry name" value="cinA"/>
    <property type="match status" value="1"/>
</dbReference>
<dbReference type="InterPro" id="IPR008136">
    <property type="entry name" value="CinA_C"/>
</dbReference>
<accession>A0A6N3FPP4</accession>
<feature type="domain" description="MoaB/Mog" evidence="2">
    <location>
        <begin position="4"/>
        <end position="170"/>
    </location>
</feature>
<dbReference type="AlphaFoldDB" id="A0A6N3FPP4"/>
<dbReference type="NCBIfam" id="TIGR00199">
    <property type="entry name" value="PncC_domain"/>
    <property type="match status" value="1"/>
</dbReference>
<comment type="similarity">
    <text evidence="1">Belongs to the CinA family.</text>
</comment>
<dbReference type="PIRSF" id="PIRSF006728">
    <property type="entry name" value="CinA"/>
    <property type="match status" value="1"/>
</dbReference>
<dbReference type="Pfam" id="PF00994">
    <property type="entry name" value="MoCF_biosynth"/>
    <property type="match status" value="1"/>
</dbReference>
<dbReference type="Pfam" id="PF02464">
    <property type="entry name" value="CinA"/>
    <property type="match status" value="1"/>
</dbReference>
<dbReference type="InterPro" id="IPR041424">
    <property type="entry name" value="CinA_KH"/>
</dbReference>
<dbReference type="SMART" id="SM00852">
    <property type="entry name" value="MoCF_biosynth"/>
    <property type="match status" value="1"/>
</dbReference>
<dbReference type="InterPro" id="IPR036653">
    <property type="entry name" value="CinA-like_C"/>
</dbReference>
<reference evidence="3" key="1">
    <citation type="submission" date="2019-11" db="EMBL/GenBank/DDBJ databases">
        <authorList>
            <person name="Feng L."/>
        </authorList>
    </citation>
    <scope>NUCLEOTIDE SEQUENCE</scope>
    <source>
        <strain evidence="3">IbartlettiiLFYP30</strain>
    </source>
</reference>
<dbReference type="Gene3D" id="3.90.950.20">
    <property type="entry name" value="CinA-like"/>
    <property type="match status" value="1"/>
</dbReference>
<dbReference type="RefSeq" id="WP_156531242.1">
    <property type="nucleotide sequence ID" value="NZ_CACRUE010000045.1"/>
</dbReference>
<dbReference type="InterPro" id="IPR001453">
    <property type="entry name" value="MoaB/Mog_dom"/>
</dbReference>
<dbReference type="NCBIfam" id="TIGR00177">
    <property type="entry name" value="molyb_syn"/>
    <property type="match status" value="1"/>
</dbReference>
<sequence>MKAEIITVGTEILLGDILNTNCRYLSRELAAMGIEMYYQITVGDNEERLLKTLEESLNRSDIVICTGGLGPTEDDITKEVCAKYFGYELELHKPSLDAMIERFKHMNRVPTKNNEKQAYFPKEAYILKNDNGTAPGCIMEKEGKMIVVLPGPPKEMESMFENYVKPYLSKLTDDVIESEVLRIIGVGESKVENDILDIIDSQTNPTIATYAKGYECTLRITAKAKSVEEAKELIKPMSDEMKRRFGQSLYATGETSIEEVVAKMLVENNLKIAVAESCTGGMVSASLINYPGISSVFMEGCVTYSNEAKMKSLGVKKETLDIYRAVSDKCAKEMASGVAARYNTNVGIATTGIAGPGGGTDEKPVGLVYFGIYINGKVITKKYVFNGDRQGVRERATRTILNDLRLELLNMEK</sequence>
<dbReference type="InterPro" id="IPR036425">
    <property type="entry name" value="MoaB/Mog-like_dom_sf"/>
</dbReference>
<protein>
    <recommendedName>
        <fullName evidence="1">Putative competence-damage inducible protein</fullName>
    </recommendedName>
</protein>
<dbReference type="PANTHER" id="PTHR13939:SF0">
    <property type="entry name" value="NMN AMIDOHYDROLASE-LIKE PROTEIN YFAY"/>
    <property type="match status" value="1"/>
</dbReference>
<dbReference type="NCBIfam" id="TIGR00200">
    <property type="entry name" value="cinA_nterm"/>
    <property type="match status" value="1"/>
</dbReference>
<dbReference type="InterPro" id="IPR008135">
    <property type="entry name" value="Competence-induced_CinA"/>
</dbReference>
<evidence type="ECO:0000256" key="1">
    <source>
        <dbReference type="HAMAP-Rule" id="MF_00226"/>
    </source>
</evidence>
<dbReference type="Pfam" id="PF18146">
    <property type="entry name" value="CinA_KH"/>
    <property type="match status" value="1"/>
</dbReference>
<organism evidence="3">
    <name type="scientific">Intestinibacter bartlettii</name>
    <dbReference type="NCBI Taxonomy" id="261299"/>
    <lineage>
        <taxon>Bacteria</taxon>
        <taxon>Bacillati</taxon>
        <taxon>Bacillota</taxon>
        <taxon>Clostridia</taxon>
        <taxon>Peptostreptococcales</taxon>
        <taxon>Peptostreptococcaceae</taxon>
        <taxon>Intestinibacter</taxon>
    </lineage>
</organism>
<gene>
    <name evidence="1 3" type="primary">cinA</name>
    <name evidence="3" type="ORF">IBLFYP30_00508</name>
</gene>
<dbReference type="NCBIfam" id="NF001813">
    <property type="entry name" value="PRK00549.1"/>
    <property type="match status" value="1"/>
</dbReference>
<dbReference type="Gene3D" id="3.40.980.10">
    <property type="entry name" value="MoaB/Mog-like domain"/>
    <property type="match status" value="1"/>
</dbReference>
<dbReference type="SUPFAM" id="SSF53218">
    <property type="entry name" value="Molybdenum cofactor biosynthesis proteins"/>
    <property type="match status" value="1"/>
</dbReference>
<dbReference type="HAMAP" id="MF_00226_B">
    <property type="entry name" value="CinA_B"/>
    <property type="match status" value="1"/>
</dbReference>
<dbReference type="InterPro" id="IPR050101">
    <property type="entry name" value="CinA"/>
</dbReference>
<dbReference type="PANTHER" id="PTHR13939">
    <property type="entry name" value="NICOTINAMIDE-NUCLEOTIDE AMIDOHYDROLASE PNCC"/>
    <property type="match status" value="1"/>
</dbReference>
<dbReference type="EMBL" id="CACRUE010000045">
    <property type="protein sequence ID" value="VYU54014.1"/>
    <property type="molecule type" value="Genomic_DNA"/>
</dbReference>
<dbReference type="Gene3D" id="3.30.70.2860">
    <property type="match status" value="1"/>
</dbReference>
<dbReference type="SUPFAM" id="SSF142433">
    <property type="entry name" value="CinA-like"/>
    <property type="match status" value="1"/>
</dbReference>